<evidence type="ECO:0000313" key="4">
    <source>
        <dbReference type="EMBL" id="CUO39745.1"/>
    </source>
</evidence>
<protein>
    <submittedName>
        <fullName evidence="4">Transcriptional repressor DicA</fullName>
    </submittedName>
</protein>
<feature type="transmembrane region" description="Helical" evidence="2">
    <location>
        <begin position="204"/>
        <end position="224"/>
    </location>
</feature>
<feature type="transmembrane region" description="Helical" evidence="2">
    <location>
        <begin position="164"/>
        <end position="184"/>
    </location>
</feature>
<evidence type="ECO:0000259" key="3">
    <source>
        <dbReference type="PROSITE" id="PS50943"/>
    </source>
</evidence>
<sequence length="355" mass="40657">MEAKEFGRFIAGMRKEKKMTQAELAEKIHVTDKAVSRWERGLGFPDIQTIEPLAQALGISVLELMRSERQEKAKEEAAPEIQYTQKEVAEMLQNAGDISRQQKKQDRNANVIAGFLVIGVAAAAWAAKIVNVGGGLILGGLVAAAFVSLWYFFQNLDDEESRKVYGAASILSIGILASLVNFVWGDQLAEFIPGGLERKEQIFWTLWYLFVLVMMMIGTIRCIRRQRQKKEKKYKTVLFTAIMATIMFVTLWQYQNTMQNRYKNTGIWSGAQQYAEVLLKRNKNLENDWLIGDESWREGNKNTFEIRLTYYADADDAKEGRESEYQYKIHFDDVDGYVIKSEGVPEKEIVFPENK</sequence>
<evidence type="ECO:0000256" key="1">
    <source>
        <dbReference type="ARBA" id="ARBA00023125"/>
    </source>
</evidence>
<dbReference type="PANTHER" id="PTHR46558:SF11">
    <property type="entry name" value="HTH-TYPE TRANSCRIPTIONAL REGULATOR XRE"/>
    <property type="match status" value="1"/>
</dbReference>
<dbReference type="PANTHER" id="PTHR46558">
    <property type="entry name" value="TRACRIPTIONAL REGULATORY PROTEIN-RELATED-RELATED"/>
    <property type="match status" value="1"/>
</dbReference>
<feature type="domain" description="HTH cro/C1-type" evidence="3">
    <location>
        <begin position="10"/>
        <end position="64"/>
    </location>
</feature>
<feature type="transmembrane region" description="Helical" evidence="2">
    <location>
        <begin position="236"/>
        <end position="254"/>
    </location>
</feature>
<dbReference type="RefSeq" id="WP_055227852.1">
    <property type="nucleotide sequence ID" value="NZ_CYYV01000008.1"/>
</dbReference>
<dbReference type="SMART" id="SM00530">
    <property type="entry name" value="HTH_XRE"/>
    <property type="match status" value="1"/>
</dbReference>
<gene>
    <name evidence="4" type="ORF">ERS852406_01887</name>
</gene>
<dbReference type="PROSITE" id="PS50943">
    <property type="entry name" value="HTH_CROC1"/>
    <property type="match status" value="1"/>
</dbReference>
<dbReference type="AlphaFoldDB" id="A0A174EUT5"/>
<proteinExistence type="predicted"/>
<dbReference type="EMBL" id="CYYV01000008">
    <property type="protein sequence ID" value="CUO39745.1"/>
    <property type="molecule type" value="Genomic_DNA"/>
</dbReference>
<feature type="transmembrane region" description="Helical" evidence="2">
    <location>
        <begin position="133"/>
        <end position="152"/>
    </location>
</feature>
<keyword evidence="2" id="KW-1133">Transmembrane helix</keyword>
<keyword evidence="2" id="KW-0812">Transmembrane</keyword>
<dbReference type="CDD" id="cd00093">
    <property type="entry name" value="HTH_XRE"/>
    <property type="match status" value="1"/>
</dbReference>
<dbReference type="SUPFAM" id="SSF47413">
    <property type="entry name" value="lambda repressor-like DNA-binding domains"/>
    <property type="match status" value="1"/>
</dbReference>
<dbReference type="InterPro" id="IPR010982">
    <property type="entry name" value="Lambda_DNA-bd_dom_sf"/>
</dbReference>
<dbReference type="Proteomes" id="UP000095706">
    <property type="component" value="Unassembled WGS sequence"/>
</dbReference>
<name>A0A174EUT5_9FIRM</name>
<evidence type="ECO:0000256" key="2">
    <source>
        <dbReference type="SAM" id="Phobius"/>
    </source>
</evidence>
<dbReference type="Gene3D" id="1.10.260.40">
    <property type="entry name" value="lambda repressor-like DNA-binding domains"/>
    <property type="match status" value="1"/>
</dbReference>
<accession>A0A174EUT5</accession>
<dbReference type="GO" id="GO:0003677">
    <property type="term" value="F:DNA binding"/>
    <property type="evidence" value="ECO:0007669"/>
    <property type="project" value="UniProtKB-KW"/>
</dbReference>
<dbReference type="Pfam" id="PF01381">
    <property type="entry name" value="HTH_3"/>
    <property type="match status" value="1"/>
</dbReference>
<feature type="transmembrane region" description="Helical" evidence="2">
    <location>
        <begin position="109"/>
        <end position="127"/>
    </location>
</feature>
<keyword evidence="1" id="KW-0238">DNA-binding</keyword>
<organism evidence="4 5">
    <name type="scientific">Fusicatenibacter saccharivorans</name>
    <dbReference type="NCBI Taxonomy" id="1150298"/>
    <lineage>
        <taxon>Bacteria</taxon>
        <taxon>Bacillati</taxon>
        <taxon>Bacillota</taxon>
        <taxon>Clostridia</taxon>
        <taxon>Lachnospirales</taxon>
        <taxon>Lachnospiraceae</taxon>
        <taxon>Fusicatenibacter</taxon>
    </lineage>
</organism>
<evidence type="ECO:0000313" key="5">
    <source>
        <dbReference type="Proteomes" id="UP000095706"/>
    </source>
</evidence>
<dbReference type="InterPro" id="IPR001387">
    <property type="entry name" value="Cro/C1-type_HTH"/>
</dbReference>
<reference evidence="4 5" key="1">
    <citation type="submission" date="2015-09" db="EMBL/GenBank/DDBJ databases">
        <authorList>
            <consortium name="Pathogen Informatics"/>
        </authorList>
    </citation>
    <scope>NUCLEOTIDE SEQUENCE [LARGE SCALE GENOMIC DNA]</scope>
    <source>
        <strain evidence="4 5">2789STDY5608849</strain>
    </source>
</reference>
<keyword evidence="2" id="KW-0472">Membrane</keyword>